<keyword evidence="5" id="KW-1185">Reference proteome</keyword>
<evidence type="ECO:0000313" key="5">
    <source>
        <dbReference type="Proteomes" id="UP000327118"/>
    </source>
</evidence>
<dbReference type="Pfam" id="PF12955">
    <property type="entry name" value="Vps3844_C"/>
    <property type="match status" value="1"/>
</dbReference>
<feature type="signal peptide" evidence="2">
    <location>
        <begin position="1"/>
        <end position="19"/>
    </location>
</feature>
<organism evidence="4 5">
    <name type="scientific">Aspergillus coremiiformis</name>
    <dbReference type="NCBI Taxonomy" id="138285"/>
    <lineage>
        <taxon>Eukaryota</taxon>
        <taxon>Fungi</taxon>
        <taxon>Dikarya</taxon>
        <taxon>Ascomycota</taxon>
        <taxon>Pezizomycotina</taxon>
        <taxon>Eurotiomycetes</taxon>
        <taxon>Eurotiomycetidae</taxon>
        <taxon>Eurotiales</taxon>
        <taxon>Aspergillaceae</taxon>
        <taxon>Aspergillus</taxon>
        <taxon>Aspergillus subgen. Circumdati</taxon>
    </lineage>
</organism>
<feature type="chain" id="PRO_5024816961" description="Vacuolar sorting protein Vps3844 C-terminal domain-containing protein" evidence="2">
    <location>
        <begin position="20"/>
        <end position="410"/>
    </location>
</feature>
<gene>
    <name evidence="4" type="ORF">BDV28DRAFT_153035</name>
</gene>
<feature type="domain" description="Vacuolar sorting protein Vps3844 C-terminal" evidence="3">
    <location>
        <begin position="296"/>
        <end position="401"/>
    </location>
</feature>
<name>A0A5N6YTL7_9EURO</name>
<dbReference type="EMBL" id="ML739608">
    <property type="protein sequence ID" value="KAE8348253.1"/>
    <property type="molecule type" value="Genomic_DNA"/>
</dbReference>
<dbReference type="PANTHER" id="PTHR36853:SF1">
    <property type="entry name" value="DUF3844 DOMAIN-CONTAINING PROTEIN"/>
    <property type="match status" value="1"/>
</dbReference>
<proteinExistence type="predicted"/>
<accession>A0A5N6YTL7</accession>
<keyword evidence="1" id="KW-0472">Membrane</keyword>
<evidence type="ECO:0000256" key="1">
    <source>
        <dbReference type="SAM" id="Phobius"/>
    </source>
</evidence>
<dbReference type="InterPro" id="IPR024382">
    <property type="entry name" value="Vps3844_C"/>
</dbReference>
<dbReference type="OrthoDB" id="5583277at2759"/>
<evidence type="ECO:0000256" key="2">
    <source>
        <dbReference type="SAM" id="SignalP"/>
    </source>
</evidence>
<feature type="transmembrane region" description="Helical" evidence="1">
    <location>
        <begin position="366"/>
        <end position="388"/>
    </location>
</feature>
<evidence type="ECO:0000259" key="3">
    <source>
        <dbReference type="Pfam" id="PF12955"/>
    </source>
</evidence>
<dbReference type="Proteomes" id="UP000327118">
    <property type="component" value="Unassembled WGS sequence"/>
</dbReference>
<keyword evidence="1" id="KW-1133">Transmembrane helix</keyword>
<protein>
    <recommendedName>
        <fullName evidence="3">Vacuolar sorting protein Vps3844 C-terminal domain-containing protein</fullName>
    </recommendedName>
</protein>
<sequence length="410" mass="43653">MRQAISFLSLSAIVAGTSALDASIFTFSPSSSRENARASVITDHAAQHLLKLRMNMPTASLLGGWDQDTVGLLDRYSGAASPLFGCDINHKDVTRILVIFEGIDAEVGSSIQQDYQSDLVVISSSINFMNNSFFPSPSEGSFESSCMATMKHCKFDGVDKASPDVLQGIKNCIPKGSAFEGLTHLCSKELVSLFKVAETWVDEQRLTAVLKISFQPPSGFMDASFKADLLTSLLQDLRALSSKTKQVTAVLLPESGKGQGPYSRVIPRGALKYEAPFKSPDAASMTSLQKQEFSICFTSNSSCNAATNSCSGHGFCYKSSGPANEAAGDCYTCKCKSTTVTTENGIVRKIRWGGPACQKRDISSPFFLIAGISILVVMAAATAISMLFHIGQDGLPGVISAGVGPAKVQK</sequence>
<dbReference type="InterPro" id="IPR053065">
    <property type="entry name" value="Archenteron_Induction-Rel"/>
</dbReference>
<dbReference type="PANTHER" id="PTHR36853">
    <property type="entry name" value="EXPRESSED PROTEIN"/>
    <property type="match status" value="1"/>
</dbReference>
<keyword evidence="1" id="KW-0812">Transmembrane</keyword>
<dbReference type="GO" id="GO:0005783">
    <property type="term" value="C:endoplasmic reticulum"/>
    <property type="evidence" value="ECO:0007669"/>
    <property type="project" value="TreeGrafter"/>
</dbReference>
<keyword evidence="2" id="KW-0732">Signal</keyword>
<dbReference type="AlphaFoldDB" id="A0A5N6YTL7"/>
<evidence type="ECO:0000313" key="4">
    <source>
        <dbReference type="EMBL" id="KAE8348253.1"/>
    </source>
</evidence>
<reference evidence="5" key="1">
    <citation type="submission" date="2019-04" db="EMBL/GenBank/DDBJ databases">
        <title>Friends and foes A comparative genomics studyof 23 Aspergillus species from section Flavi.</title>
        <authorList>
            <consortium name="DOE Joint Genome Institute"/>
            <person name="Kjaerbolling I."/>
            <person name="Vesth T."/>
            <person name="Frisvad J.C."/>
            <person name="Nybo J.L."/>
            <person name="Theobald S."/>
            <person name="Kildgaard S."/>
            <person name="Isbrandt T."/>
            <person name="Kuo A."/>
            <person name="Sato A."/>
            <person name="Lyhne E.K."/>
            <person name="Kogle M.E."/>
            <person name="Wiebenga A."/>
            <person name="Kun R.S."/>
            <person name="Lubbers R.J."/>
            <person name="Makela M.R."/>
            <person name="Barry K."/>
            <person name="Chovatia M."/>
            <person name="Clum A."/>
            <person name="Daum C."/>
            <person name="Haridas S."/>
            <person name="He G."/>
            <person name="LaButti K."/>
            <person name="Lipzen A."/>
            <person name="Mondo S."/>
            <person name="Riley R."/>
            <person name="Salamov A."/>
            <person name="Simmons B.A."/>
            <person name="Magnuson J.K."/>
            <person name="Henrissat B."/>
            <person name="Mortensen U.H."/>
            <person name="Larsen T.O."/>
            <person name="Devries R.P."/>
            <person name="Grigoriev I.V."/>
            <person name="Machida M."/>
            <person name="Baker S.E."/>
            <person name="Andersen M.R."/>
        </authorList>
    </citation>
    <scope>NUCLEOTIDE SEQUENCE [LARGE SCALE GENOMIC DNA]</scope>
    <source>
        <strain evidence="5">CBS 553.77</strain>
    </source>
</reference>